<dbReference type="Proteomes" id="UP001229251">
    <property type="component" value="Unassembled WGS sequence"/>
</dbReference>
<dbReference type="GO" id="GO:0009113">
    <property type="term" value="P:purine nucleobase biosynthetic process"/>
    <property type="evidence" value="ECO:0007669"/>
    <property type="project" value="InterPro"/>
</dbReference>
<comment type="similarity">
    <text evidence="11 14">Belongs to the GARS family.</text>
</comment>
<comment type="caution">
    <text evidence="17">The sequence shown here is derived from an EMBL/GenBank/DDBJ whole genome shotgun (WGS) entry which is preliminary data.</text>
</comment>
<accession>A0AAJ1V5I6</accession>
<dbReference type="Gene3D" id="3.30.470.20">
    <property type="entry name" value="ATP-grasp fold, B domain"/>
    <property type="match status" value="1"/>
</dbReference>
<comment type="catalytic activity">
    <reaction evidence="14">
        <text>5-phospho-beta-D-ribosylamine + glycine + ATP = N(1)-(5-phospho-beta-D-ribosyl)glycinamide + ADP + phosphate + H(+)</text>
        <dbReference type="Rhea" id="RHEA:17453"/>
        <dbReference type="ChEBI" id="CHEBI:15378"/>
        <dbReference type="ChEBI" id="CHEBI:30616"/>
        <dbReference type="ChEBI" id="CHEBI:43474"/>
        <dbReference type="ChEBI" id="CHEBI:57305"/>
        <dbReference type="ChEBI" id="CHEBI:58681"/>
        <dbReference type="ChEBI" id="CHEBI:143788"/>
        <dbReference type="ChEBI" id="CHEBI:456216"/>
        <dbReference type="EC" id="6.3.4.13"/>
    </reaction>
</comment>
<dbReference type="GO" id="GO:0006189">
    <property type="term" value="P:'de novo' IMP biosynthetic process"/>
    <property type="evidence" value="ECO:0007669"/>
    <property type="project" value="UniProtKB-UniRule"/>
</dbReference>
<evidence type="ECO:0000256" key="15">
    <source>
        <dbReference type="PROSITE-ProRule" id="PRU00409"/>
    </source>
</evidence>
<evidence type="ECO:0000256" key="12">
    <source>
        <dbReference type="ARBA" id="ARBA00042242"/>
    </source>
</evidence>
<evidence type="ECO:0000256" key="8">
    <source>
        <dbReference type="ARBA" id="ARBA00022755"/>
    </source>
</evidence>
<evidence type="ECO:0000256" key="6">
    <source>
        <dbReference type="ARBA" id="ARBA00022723"/>
    </source>
</evidence>
<dbReference type="SMART" id="SM01209">
    <property type="entry name" value="GARS_A"/>
    <property type="match status" value="1"/>
</dbReference>
<dbReference type="HAMAP" id="MF_00138">
    <property type="entry name" value="GARS"/>
    <property type="match status" value="1"/>
</dbReference>
<dbReference type="InterPro" id="IPR020560">
    <property type="entry name" value="PRibGlycinamide_synth_C-dom"/>
</dbReference>
<dbReference type="InterPro" id="IPR000115">
    <property type="entry name" value="PRibGlycinamide_synth"/>
</dbReference>
<evidence type="ECO:0000256" key="14">
    <source>
        <dbReference type="HAMAP-Rule" id="MF_00138"/>
    </source>
</evidence>
<reference evidence="17" key="1">
    <citation type="submission" date="2023-05" db="EMBL/GenBank/DDBJ databases">
        <title>Cataloging the Phylogenetic Diversity of Human Bladder Bacteria.</title>
        <authorList>
            <person name="Du J."/>
        </authorList>
    </citation>
    <scope>NUCLEOTIDE SEQUENCE</scope>
    <source>
        <strain evidence="17">UMB1231</strain>
    </source>
</reference>
<protein>
    <recommendedName>
        <fullName evidence="4 14">Phosphoribosylamine--glycine ligase</fullName>
        <ecNumber evidence="4 14">6.3.4.13</ecNumber>
    </recommendedName>
    <alternativeName>
        <fullName evidence="14">GARS</fullName>
    </alternativeName>
    <alternativeName>
        <fullName evidence="12 14">Glycinamide ribonucleotide synthetase</fullName>
    </alternativeName>
    <alternativeName>
        <fullName evidence="13 14">Phosphoribosylglycinamide synthetase</fullName>
    </alternativeName>
</protein>
<dbReference type="Gene3D" id="3.30.1490.20">
    <property type="entry name" value="ATP-grasp fold, A domain"/>
    <property type="match status" value="1"/>
</dbReference>
<dbReference type="GO" id="GO:0004637">
    <property type="term" value="F:phosphoribosylamine-glycine ligase activity"/>
    <property type="evidence" value="ECO:0007669"/>
    <property type="project" value="UniProtKB-UniRule"/>
</dbReference>
<dbReference type="PANTHER" id="PTHR43472:SF1">
    <property type="entry name" value="PHOSPHORIBOSYLAMINE--GLYCINE LIGASE, CHLOROPLASTIC"/>
    <property type="match status" value="1"/>
</dbReference>
<keyword evidence="7 15" id="KW-0547">Nucleotide-binding</keyword>
<evidence type="ECO:0000259" key="16">
    <source>
        <dbReference type="PROSITE" id="PS50975"/>
    </source>
</evidence>
<dbReference type="Pfam" id="PF01071">
    <property type="entry name" value="GARS_A"/>
    <property type="match status" value="1"/>
</dbReference>
<evidence type="ECO:0000256" key="1">
    <source>
        <dbReference type="ARBA" id="ARBA00001936"/>
    </source>
</evidence>
<evidence type="ECO:0000256" key="13">
    <source>
        <dbReference type="ARBA" id="ARBA00042864"/>
    </source>
</evidence>
<keyword evidence="9 15" id="KW-0067">ATP-binding</keyword>
<dbReference type="RefSeq" id="WP_285065547.1">
    <property type="nucleotide sequence ID" value="NZ_JASOOE010000005.1"/>
</dbReference>
<dbReference type="InterPro" id="IPR020559">
    <property type="entry name" value="PRibGlycinamide_synth_CS"/>
</dbReference>
<sequence length="419" mass="46505">MPNVLVIGSGGREHALAYQFALSQQVNKVFVAPGNPGMPLSHPKIHCVDIPVNEIRSLCQFAQQESVDLSFVGPEAALAAGVVDLFKSEGLQIVGPSRQASQLETSKEFAKRVMEAAGIPTAKYQVFEEDQLDRAISYAEKLDYPIVIKEDGLAAGKGVQIVSDFQTAQEVISSSLVKGKILLEEFLEGNEFSYFALVNHQQVIPLTSACDYKRDQEEDQGVNTGGMGAFSPVNWVDSKMDTAILEDIVAPLAEEMCRQGIPYTGVLYVGGMVTREGIKVIEFNARFGDPETQVILPRIQTDFYDLCLAHLHQEPIEVEFDARMSLGVVIASQNYPYESAKGLDVSDFKSSDLIQVYYAGVSQEGERLLSDGGRILLVQSMAENSELLRQRIYDYIDQRSNPQLKYRKDIGLNRERREY</sequence>
<dbReference type="Pfam" id="PF02844">
    <property type="entry name" value="GARS_N"/>
    <property type="match status" value="1"/>
</dbReference>
<evidence type="ECO:0000313" key="18">
    <source>
        <dbReference type="Proteomes" id="UP001229251"/>
    </source>
</evidence>
<dbReference type="FunFam" id="3.40.50.20:FF:000006">
    <property type="entry name" value="Phosphoribosylamine--glycine ligase, chloroplastic"/>
    <property type="match status" value="1"/>
</dbReference>
<proteinExistence type="inferred from homology"/>
<dbReference type="GO" id="GO:0005524">
    <property type="term" value="F:ATP binding"/>
    <property type="evidence" value="ECO:0007669"/>
    <property type="project" value="UniProtKB-UniRule"/>
</dbReference>
<dbReference type="InterPro" id="IPR020561">
    <property type="entry name" value="PRibGlycinamid_synth_ATP-grasp"/>
</dbReference>
<comment type="pathway">
    <text evidence="3 14">Purine metabolism; IMP biosynthesis via de novo pathway; N(1)-(5-phospho-D-ribosyl)glycinamide from 5-phospho-alpha-D-ribose 1-diphosphate: step 2/2.</text>
</comment>
<evidence type="ECO:0000256" key="2">
    <source>
        <dbReference type="ARBA" id="ARBA00001946"/>
    </source>
</evidence>
<dbReference type="GO" id="GO:0046872">
    <property type="term" value="F:metal ion binding"/>
    <property type="evidence" value="ECO:0007669"/>
    <property type="project" value="UniProtKB-KW"/>
</dbReference>
<keyword evidence="6" id="KW-0479">Metal-binding</keyword>
<dbReference type="InterPro" id="IPR011054">
    <property type="entry name" value="Rudment_hybrid_motif"/>
</dbReference>
<keyword evidence="5 14" id="KW-0436">Ligase</keyword>
<dbReference type="InterPro" id="IPR016185">
    <property type="entry name" value="PreATP-grasp_dom_sf"/>
</dbReference>
<dbReference type="Gene3D" id="3.40.50.20">
    <property type="match status" value="1"/>
</dbReference>
<keyword evidence="10" id="KW-0464">Manganese</keyword>
<dbReference type="SMART" id="SM01210">
    <property type="entry name" value="GARS_C"/>
    <property type="match status" value="1"/>
</dbReference>
<dbReference type="InterPro" id="IPR037123">
    <property type="entry name" value="PRibGlycinamide_synth_C_sf"/>
</dbReference>
<dbReference type="Pfam" id="PF02843">
    <property type="entry name" value="GARS_C"/>
    <property type="match status" value="1"/>
</dbReference>
<organism evidence="17 18">
    <name type="scientific">Facklamia hominis</name>
    <dbReference type="NCBI Taxonomy" id="178214"/>
    <lineage>
        <taxon>Bacteria</taxon>
        <taxon>Bacillati</taxon>
        <taxon>Bacillota</taxon>
        <taxon>Bacilli</taxon>
        <taxon>Lactobacillales</taxon>
        <taxon>Aerococcaceae</taxon>
        <taxon>Facklamia</taxon>
    </lineage>
</organism>
<evidence type="ECO:0000256" key="4">
    <source>
        <dbReference type="ARBA" id="ARBA00013255"/>
    </source>
</evidence>
<dbReference type="PANTHER" id="PTHR43472">
    <property type="entry name" value="PHOSPHORIBOSYLAMINE--GLYCINE LIGASE"/>
    <property type="match status" value="1"/>
</dbReference>
<dbReference type="SUPFAM" id="SSF52440">
    <property type="entry name" value="PreATP-grasp domain"/>
    <property type="match status" value="1"/>
</dbReference>
<dbReference type="EMBL" id="JASOOE010000005">
    <property type="protein sequence ID" value="MDK7187039.1"/>
    <property type="molecule type" value="Genomic_DNA"/>
</dbReference>
<dbReference type="EC" id="6.3.4.13" evidence="4 14"/>
<evidence type="ECO:0000256" key="3">
    <source>
        <dbReference type="ARBA" id="ARBA00005174"/>
    </source>
</evidence>
<evidence type="ECO:0000256" key="11">
    <source>
        <dbReference type="ARBA" id="ARBA00038345"/>
    </source>
</evidence>
<dbReference type="InterPro" id="IPR011761">
    <property type="entry name" value="ATP-grasp"/>
</dbReference>
<evidence type="ECO:0000256" key="9">
    <source>
        <dbReference type="ARBA" id="ARBA00022840"/>
    </source>
</evidence>
<evidence type="ECO:0000256" key="5">
    <source>
        <dbReference type="ARBA" id="ARBA00022598"/>
    </source>
</evidence>
<gene>
    <name evidence="14 17" type="primary">purD</name>
    <name evidence="17" type="ORF">QP433_03505</name>
</gene>
<dbReference type="SUPFAM" id="SSF56059">
    <property type="entry name" value="Glutathione synthetase ATP-binding domain-like"/>
    <property type="match status" value="1"/>
</dbReference>
<comment type="cofactor">
    <cofactor evidence="1">
        <name>Mn(2+)</name>
        <dbReference type="ChEBI" id="CHEBI:29035"/>
    </cofactor>
</comment>
<keyword evidence="8 14" id="KW-0658">Purine biosynthesis</keyword>
<dbReference type="NCBIfam" id="TIGR00877">
    <property type="entry name" value="purD"/>
    <property type="match status" value="1"/>
</dbReference>
<evidence type="ECO:0000256" key="10">
    <source>
        <dbReference type="ARBA" id="ARBA00023211"/>
    </source>
</evidence>
<dbReference type="InterPro" id="IPR020562">
    <property type="entry name" value="PRibGlycinamide_synth_N"/>
</dbReference>
<dbReference type="InterPro" id="IPR013815">
    <property type="entry name" value="ATP_grasp_subdomain_1"/>
</dbReference>
<dbReference type="AlphaFoldDB" id="A0AAJ1V5I6"/>
<dbReference type="PROSITE" id="PS50975">
    <property type="entry name" value="ATP_GRASP"/>
    <property type="match status" value="1"/>
</dbReference>
<comment type="cofactor">
    <cofactor evidence="2">
        <name>Mg(2+)</name>
        <dbReference type="ChEBI" id="CHEBI:18420"/>
    </cofactor>
</comment>
<evidence type="ECO:0000313" key="17">
    <source>
        <dbReference type="EMBL" id="MDK7187039.1"/>
    </source>
</evidence>
<evidence type="ECO:0000256" key="7">
    <source>
        <dbReference type="ARBA" id="ARBA00022741"/>
    </source>
</evidence>
<name>A0AAJ1V5I6_9LACT</name>
<dbReference type="PROSITE" id="PS00184">
    <property type="entry name" value="GARS"/>
    <property type="match status" value="1"/>
</dbReference>
<dbReference type="Gene3D" id="3.90.600.10">
    <property type="entry name" value="Phosphoribosylglycinamide synthetase, C-terminal domain"/>
    <property type="match status" value="1"/>
</dbReference>
<feature type="domain" description="ATP-grasp" evidence="16">
    <location>
        <begin position="111"/>
        <end position="312"/>
    </location>
</feature>
<dbReference type="SUPFAM" id="SSF51246">
    <property type="entry name" value="Rudiment single hybrid motif"/>
    <property type="match status" value="1"/>
</dbReference>